<evidence type="ECO:0000313" key="5">
    <source>
        <dbReference type="Proteomes" id="UP000034883"/>
    </source>
</evidence>
<proteinExistence type="predicted"/>
<evidence type="ECO:0000259" key="3">
    <source>
        <dbReference type="PROSITE" id="PS50977"/>
    </source>
</evidence>
<dbReference type="SUPFAM" id="SSF48498">
    <property type="entry name" value="Tetracyclin repressor-like, C-terminal domain"/>
    <property type="match status" value="1"/>
</dbReference>
<evidence type="ECO:0000256" key="2">
    <source>
        <dbReference type="PROSITE-ProRule" id="PRU00335"/>
    </source>
</evidence>
<reference evidence="4 5" key="1">
    <citation type="submission" date="2015-03" db="EMBL/GenBank/DDBJ databases">
        <title>Genome assembly of Sandaracinus amylolyticus DSM 53668.</title>
        <authorList>
            <person name="Sharma G."/>
            <person name="Subramanian S."/>
        </authorList>
    </citation>
    <scope>NUCLEOTIDE SEQUENCE [LARGE SCALE GENOMIC DNA]</scope>
    <source>
        <strain evidence="4 5">DSM 53668</strain>
    </source>
</reference>
<dbReference type="PANTHER" id="PTHR30055">
    <property type="entry name" value="HTH-TYPE TRANSCRIPTIONAL REGULATOR RUTR"/>
    <property type="match status" value="1"/>
</dbReference>
<organism evidence="4 5">
    <name type="scientific">Sandaracinus amylolyticus</name>
    <dbReference type="NCBI Taxonomy" id="927083"/>
    <lineage>
        <taxon>Bacteria</taxon>
        <taxon>Pseudomonadati</taxon>
        <taxon>Myxococcota</taxon>
        <taxon>Polyangia</taxon>
        <taxon>Polyangiales</taxon>
        <taxon>Sandaracinaceae</taxon>
        <taxon>Sandaracinus</taxon>
    </lineage>
</organism>
<dbReference type="STRING" id="927083.DB32_008294"/>
<evidence type="ECO:0000256" key="1">
    <source>
        <dbReference type="ARBA" id="ARBA00023125"/>
    </source>
</evidence>
<keyword evidence="5" id="KW-1185">Reference proteome</keyword>
<dbReference type="PROSITE" id="PS50977">
    <property type="entry name" value="HTH_TETR_2"/>
    <property type="match status" value="1"/>
</dbReference>
<feature type="DNA-binding region" description="H-T-H motif" evidence="2">
    <location>
        <begin position="30"/>
        <end position="49"/>
    </location>
</feature>
<dbReference type="AlphaFoldDB" id="A0A0F6YP62"/>
<accession>A0A0F6YP62</accession>
<dbReference type="PANTHER" id="PTHR30055:SF239">
    <property type="entry name" value="TRANSCRIPTIONAL REGULATORY PROTEIN"/>
    <property type="match status" value="1"/>
</dbReference>
<dbReference type="RefSeq" id="WP_053238041.1">
    <property type="nucleotide sequence ID" value="NZ_CP011125.1"/>
</dbReference>
<gene>
    <name evidence="4" type="ORF">DB32_008294</name>
</gene>
<name>A0A0F6YP62_9BACT</name>
<dbReference type="Gene3D" id="1.10.357.10">
    <property type="entry name" value="Tetracycline Repressor, domain 2"/>
    <property type="match status" value="1"/>
</dbReference>
<dbReference type="Proteomes" id="UP000034883">
    <property type="component" value="Chromosome"/>
</dbReference>
<sequence length="189" mass="20550">MSSSRTILGKQQWAEAALRAVARGGIAAVAVEPLARELGVTKGSFYWHFENVDALVRETIAHWEELATTRVIEELERIDDPAERLRTLLRVALDRTEHLQAEAAIAAAAGSGDARVQPGYARVSERRLAYVERSMRELGLRGADAKQRAFALFALYVGTASLVGAGVGPIESERALRAYVRGVSALLLP</sequence>
<dbReference type="InterPro" id="IPR036271">
    <property type="entry name" value="Tet_transcr_reg_TetR-rel_C_sf"/>
</dbReference>
<evidence type="ECO:0000313" key="4">
    <source>
        <dbReference type="EMBL" id="AKF11145.1"/>
    </source>
</evidence>
<dbReference type="GO" id="GO:0000976">
    <property type="term" value="F:transcription cis-regulatory region binding"/>
    <property type="evidence" value="ECO:0007669"/>
    <property type="project" value="TreeGrafter"/>
</dbReference>
<feature type="domain" description="HTH tetR-type" evidence="3">
    <location>
        <begin position="7"/>
        <end position="67"/>
    </location>
</feature>
<keyword evidence="1 2" id="KW-0238">DNA-binding</keyword>
<dbReference type="EMBL" id="CP011125">
    <property type="protein sequence ID" value="AKF11145.1"/>
    <property type="molecule type" value="Genomic_DNA"/>
</dbReference>
<dbReference type="InterPro" id="IPR001647">
    <property type="entry name" value="HTH_TetR"/>
</dbReference>
<protein>
    <submittedName>
        <fullName evidence="4">Transcriptional regulator, TetR family protein</fullName>
    </submittedName>
</protein>
<dbReference type="KEGG" id="samy:DB32_008294"/>
<dbReference type="GO" id="GO:0003700">
    <property type="term" value="F:DNA-binding transcription factor activity"/>
    <property type="evidence" value="ECO:0007669"/>
    <property type="project" value="TreeGrafter"/>
</dbReference>
<dbReference type="SUPFAM" id="SSF46689">
    <property type="entry name" value="Homeodomain-like"/>
    <property type="match status" value="1"/>
</dbReference>
<dbReference type="InterPro" id="IPR009057">
    <property type="entry name" value="Homeodomain-like_sf"/>
</dbReference>
<dbReference type="Pfam" id="PF00440">
    <property type="entry name" value="TetR_N"/>
    <property type="match status" value="1"/>
</dbReference>
<dbReference type="InterPro" id="IPR050109">
    <property type="entry name" value="HTH-type_TetR-like_transc_reg"/>
</dbReference>